<organism evidence="1">
    <name type="scientific">marine metagenome</name>
    <dbReference type="NCBI Taxonomy" id="408172"/>
    <lineage>
        <taxon>unclassified sequences</taxon>
        <taxon>metagenomes</taxon>
        <taxon>ecological metagenomes</taxon>
    </lineage>
</organism>
<evidence type="ECO:0000313" key="1">
    <source>
        <dbReference type="EMBL" id="SUZ71023.1"/>
    </source>
</evidence>
<name>A0A381Q055_9ZZZZ</name>
<proteinExistence type="predicted"/>
<dbReference type="AlphaFoldDB" id="A0A381Q055"/>
<sequence>MVNPTLHQLSKFALSCIVFFSFIFGTLPLKVLAFDDAAEINHTYLNQENFLDIKSYQFNKLREEEWYESSGGWRLTGGSLGLDLLYSQLEVRLPHSISEETTVIFLAKQQEFYEIKPFRYQVEVEWRPYNLAAFSLLGMPEYDKRKADQGASVTLGKRPWNYLRFQKLFQDLYYNEKNFYDNSYYSPHPIENYLEGAFRINKWRTRFSHLLDKPYKQVFPKEELTVTYKGQDSSAVLDYHYGKQSMAGLSWRSFDIRKRRETTITTEAASPDNRDQQLLYSSIDLYWLHPVSEKIHGTLGLREDRFQNIFRQLNLALDDYDFHLWTAQLYGILRHQTETDRFWEYGFYAGDTDKVTDYLSKEQQDKTRRKTELKLRVSWEFQDLSRQSALMLTTSWNIDDFFNDFWDGGNISYQRIF</sequence>
<dbReference type="EMBL" id="UINC01001108">
    <property type="protein sequence ID" value="SUZ71023.1"/>
    <property type="molecule type" value="Genomic_DNA"/>
</dbReference>
<protein>
    <submittedName>
        <fullName evidence="1">Uncharacterized protein</fullName>
    </submittedName>
</protein>
<gene>
    <name evidence="1" type="ORF">METZ01_LOCUS23877</name>
</gene>
<accession>A0A381Q055</accession>
<reference evidence="1" key="1">
    <citation type="submission" date="2018-05" db="EMBL/GenBank/DDBJ databases">
        <authorList>
            <person name="Lanie J.A."/>
            <person name="Ng W.-L."/>
            <person name="Kazmierczak K.M."/>
            <person name="Andrzejewski T.M."/>
            <person name="Davidsen T.M."/>
            <person name="Wayne K.J."/>
            <person name="Tettelin H."/>
            <person name="Glass J.I."/>
            <person name="Rusch D."/>
            <person name="Podicherti R."/>
            <person name="Tsui H.-C.T."/>
            <person name="Winkler M.E."/>
        </authorList>
    </citation>
    <scope>NUCLEOTIDE SEQUENCE</scope>
</reference>